<keyword evidence="5" id="KW-1133">Transmembrane helix</keyword>
<keyword evidence="5" id="KW-0812">Transmembrane</keyword>
<dbReference type="InterPro" id="IPR005772">
    <property type="entry name" value="ATPase_V1-cplx_fsu_euk"/>
</dbReference>
<dbReference type="InterPro" id="IPR008218">
    <property type="entry name" value="ATPase_V1-cplx_f_g_su"/>
</dbReference>
<name>A0A0D9W212_9ORYZ</name>
<feature type="transmembrane region" description="Helical" evidence="5">
    <location>
        <begin position="127"/>
        <end position="149"/>
    </location>
</feature>
<dbReference type="AlphaFoldDB" id="A0A0D9W212"/>
<feature type="transmembrane region" description="Helical" evidence="5">
    <location>
        <begin position="682"/>
        <end position="703"/>
    </location>
</feature>
<accession>A0A0D9W212</accession>
<dbReference type="NCBIfam" id="TIGR01101">
    <property type="entry name" value="V_ATP_synt_F"/>
    <property type="match status" value="1"/>
</dbReference>
<dbReference type="GO" id="GO:0046961">
    <property type="term" value="F:proton-transporting ATPase activity, rotational mechanism"/>
    <property type="evidence" value="ECO:0007669"/>
    <property type="project" value="InterPro"/>
</dbReference>
<evidence type="ECO:0000256" key="5">
    <source>
        <dbReference type="SAM" id="Phobius"/>
    </source>
</evidence>
<reference evidence="7" key="3">
    <citation type="submission" date="2015-04" db="UniProtKB">
        <authorList>
            <consortium name="EnsemblPlants"/>
        </authorList>
    </citation>
    <scope>IDENTIFICATION</scope>
</reference>
<evidence type="ECO:0000313" key="8">
    <source>
        <dbReference type="Proteomes" id="UP000032180"/>
    </source>
</evidence>
<dbReference type="InterPro" id="IPR036906">
    <property type="entry name" value="ATPase_V1_fsu_sf"/>
</dbReference>
<evidence type="ECO:0000259" key="6">
    <source>
        <dbReference type="Pfam" id="PF13968"/>
    </source>
</evidence>
<feature type="domain" description="DUF4220" evidence="6">
    <location>
        <begin position="539"/>
        <end position="754"/>
    </location>
</feature>
<evidence type="ECO:0000256" key="3">
    <source>
        <dbReference type="ARBA" id="ARBA00023065"/>
    </source>
</evidence>
<dbReference type="eggNOG" id="KOG3432">
    <property type="taxonomic scope" value="Eukaryota"/>
</dbReference>
<evidence type="ECO:0000313" key="7">
    <source>
        <dbReference type="EnsemblPlants" id="LPERR04G00930.1"/>
    </source>
</evidence>
<dbReference type="FunFam" id="3.40.50.10580:FF:000003">
    <property type="entry name" value="V-type proton ATPase subunit F"/>
    <property type="match status" value="1"/>
</dbReference>
<evidence type="ECO:0000256" key="2">
    <source>
        <dbReference type="ARBA" id="ARBA00022448"/>
    </source>
</evidence>
<feature type="compositionally biased region" description="Basic and acidic residues" evidence="4">
    <location>
        <begin position="962"/>
        <end position="983"/>
    </location>
</feature>
<dbReference type="GO" id="GO:0033180">
    <property type="term" value="C:proton-transporting V-type ATPase, V1 domain"/>
    <property type="evidence" value="ECO:0007669"/>
    <property type="project" value="InterPro"/>
</dbReference>
<feature type="region of interest" description="Disordered" evidence="4">
    <location>
        <begin position="918"/>
        <end position="989"/>
    </location>
</feature>
<dbReference type="SUPFAM" id="SSF159468">
    <property type="entry name" value="AtpF-like"/>
    <property type="match status" value="1"/>
</dbReference>
<feature type="transmembrane region" description="Helical" evidence="5">
    <location>
        <begin position="649"/>
        <end position="670"/>
    </location>
</feature>
<comment type="similarity">
    <text evidence="1">Belongs to the V-ATPase F subunit family.</text>
</comment>
<dbReference type="Pfam" id="PF13968">
    <property type="entry name" value="DUF4220"/>
    <property type="match status" value="2"/>
</dbReference>
<dbReference type="PANTHER" id="PTHR31325">
    <property type="entry name" value="OS01G0798800 PROTEIN-RELATED"/>
    <property type="match status" value="1"/>
</dbReference>
<evidence type="ECO:0000256" key="4">
    <source>
        <dbReference type="SAM" id="MobiDB-lite"/>
    </source>
</evidence>
<dbReference type="InterPro" id="IPR007658">
    <property type="entry name" value="DUF594"/>
</dbReference>
<protein>
    <recommendedName>
        <fullName evidence="6">DUF4220 domain-containing protein</fullName>
    </recommendedName>
</protein>
<dbReference type="STRING" id="77586.A0A0D9W212"/>
<sequence>MFVVGVVKYGERVWALRCATMDNIRSSIEKSSDKVERSSSKLKDMLDNNNQNMKKQQENMVLGAHLLFDIFKRLFVDLMIEWESWDLWAYRDLRHHGTVEGIYRMVEIELSLMYDILYTKAAVIHTWYGYCIRVMSSVATTASLVLFVISNRDGYNRADVTITFVLLVGASVLEIVSILRALVSTWTCKFLNARKCHRSLRVVLCLRRLMIGEGNREWSNHMGQYNLISFCTRDRAEIRGRIAKMIGLENKWNKSHYSTFEPVSPTVKELILQELEKKAETTEMEATPADFRNYRGSWVLERSGLFDRLGWSVSGIDLDESILVWHIATDIFLHFHDKSTEPKEEARLGTPLEMTATVAMSCIEVEEGSKLQPGSTAGIMLVKGMLPLLGGEVAMAGRPSIPTNSSALIAIIADEDTVTGFLLAGVGNVDLRKKTNYLIVDNKTTVKQIEDAFKEFTTREDIAIVLISQYVANMIRFLVDSYNRPVPAILEIPSKDHPYDPAHDSVLSRVNGLDGNGRTVGASVESMGNPYLGSCQLLYGERVWALKCADIENLGSSLDIPAGEYSKLDRRGNLGEEEEVLLGAHYMFSLCRSEFVDRKPTVAAYKAAAAIKQGRQFELKGAMYMYDLAEVELSLMYDFLYTKAPVIHTWHGCCIRLISPFGLLVTFLLFQLSGIKHSYSRVDVAITYFLLIGAIILEITSLFRALGSTWICASLHARGWDRLHALVLCLRRLVSAGSNRRWLHSIGQHNLLDFCSRDKKKLKDRITKAIGLGDWWKKLHYASTITVSLEFKELVIMQIVKMMRDSSRWNIRYVRSRAILTDCGIFEDIGWSVDGKDLDECILVWHIATDIYVACCKDNQEISKPETASLVKAINVLSNYMGYLLLVRPYLIPGGVRRSLYPDNCPYLEEFWSRISTGEDRSNHSREEENRNKHSREEGNMRSQSREEENKNSRCHSIGGEDQIRISSGEDKQHSTEEVEDSIRISTGEDDMRHSIREDEDLSRVSTGDVEDKIEISIEEEDGCNYSVLPQSDKLAKYLLERFSDGSFQIAYHKGPHLARKLIDNQWNLPNMLDVIFGVWVEFLCYTAHNCTEVSHCRELGRGGDFLTVVRLVIYHIELFGINR</sequence>
<evidence type="ECO:0000256" key="1">
    <source>
        <dbReference type="ARBA" id="ARBA00010148"/>
    </source>
</evidence>
<keyword evidence="2" id="KW-0813">Transport</keyword>
<feature type="transmembrane region" description="Helical" evidence="5">
    <location>
        <begin position="161"/>
        <end position="183"/>
    </location>
</feature>
<organism evidence="7 8">
    <name type="scientific">Leersia perrieri</name>
    <dbReference type="NCBI Taxonomy" id="77586"/>
    <lineage>
        <taxon>Eukaryota</taxon>
        <taxon>Viridiplantae</taxon>
        <taxon>Streptophyta</taxon>
        <taxon>Embryophyta</taxon>
        <taxon>Tracheophyta</taxon>
        <taxon>Spermatophyta</taxon>
        <taxon>Magnoliopsida</taxon>
        <taxon>Liliopsida</taxon>
        <taxon>Poales</taxon>
        <taxon>Poaceae</taxon>
        <taxon>BOP clade</taxon>
        <taxon>Oryzoideae</taxon>
        <taxon>Oryzeae</taxon>
        <taxon>Oryzinae</taxon>
        <taxon>Leersia</taxon>
    </lineage>
</organism>
<dbReference type="EnsemblPlants" id="LPERR04G00930.1">
    <property type="protein sequence ID" value="LPERR04G00930.1"/>
    <property type="gene ID" value="LPERR04G00930"/>
</dbReference>
<dbReference type="Gramene" id="LPERR04G00930.1">
    <property type="protein sequence ID" value="LPERR04G00930.1"/>
    <property type="gene ID" value="LPERR04G00930"/>
</dbReference>
<dbReference type="Pfam" id="PF01990">
    <property type="entry name" value="ATP-synt_F"/>
    <property type="match status" value="1"/>
</dbReference>
<feature type="compositionally biased region" description="Basic and acidic residues" evidence="4">
    <location>
        <begin position="918"/>
        <end position="952"/>
    </location>
</feature>
<proteinExistence type="inferred from homology"/>
<dbReference type="InterPro" id="IPR025315">
    <property type="entry name" value="DUF4220"/>
</dbReference>
<dbReference type="Proteomes" id="UP000032180">
    <property type="component" value="Chromosome 4"/>
</dbReference>
<reference evidence="7 8" key="1">
    <citation type="submission" date="2012-08" db="EMBL/GenBank/DDBJ databases">
        <title>Oryza genome evolution.</title>
        <authorList>
            <person name="Wing R.A."/>
        </authorList>
    </citation>
    <scope>NUCLEOTIDE SEQUENCE</scope>
</reference>
<dbReference type="Pfam" id="PF04578">
    <property type="entry name" value="DUF594"/>
    <property type="match status" value="1"/>
</dbReference>
<keyword evidence="5" id="KW-0472">Membrane</keyword>
<keyword evidence="3" id="KW-0406">Ion transport</keyword>
<reference evidence="8" key="2">
    <citation type="submission" date="2013-12" db="EMBL/GenBank/DDBJ databases">
        <authorList>
            <person name="Yu Y."/>
            <person name="Lee S."/>
            <person name="de Baynast K."/>
            <person name="Wissotski M."/>
            <person name="Liu L."/>
            <person name="Talag J."/>
            <person name="Goicoechea J."/>
            <person name="Angelova A."/>
            <person name="Jetty R."/>
            <person name="Kudrna D."/>
            <person name="Golser W."/>
            <person name="Rivera L."/>
            <person name="Zhang J."/>
            <person name="Wing R."/>
        </authorList>
    </citation>
    <scope>NUCLEOTIDE SEQUENCE</scope>
</reference>
<feature type="domain" description="DUF4220" evidence="6">
    <location>
        <begin position="1"/>
        <end position="230"/>
    </location>
</feature>
<keyword evidence="8" id="KW-1185">Reference proteome</keyword>
<dbReference type="Gene3D" id="3.40.50.10580">
    <property type="entry name" value="ATPase, V1 complex, subunit F"/>
    <property type="match status" value="1"/>
</dbReference>